<dbReference type="EMBL" id="JBHLUD010000002">
    <property type="protein sequence ID" value="MFC0541902.1"/>
    <property type="molecule type" value="Genomic_DNA"/>
</dbReference>
<dbReference type="RefSeq" id="WP_273942063.1">
    <property type="nucleotide sequence ID" value="NZ_CP097263.1"/>
</dbReference>
<comment type="caution">
    <text evidence="1">The sequence shown here is derived from an EMBL/GenBank/DDBJ whole genome shotgun (WGS) entry which is preliminary data.</text>
</comment>
<reference evidence="1 2" key="1">
    <citation type="submission" date="2024-09" db="EMBL/GenBank/DDBJ databases">
        <authorList>
            <person name="Sun Q."/>
            <person name="Mori K."/>
        </authorList>
    </citation>
    <scope>NUCLEOTIDE SEQUENCE [LARGE SCALE GENOMIC DNA]</scope>
    <source>
        <strain evidence="1 2">TBRC 1432</strain>
    </source>
</reference>
<evidence type="ECO:0000313" key="2">
    <source>
        <dbReference type="Proteomes" id="UP001589810"/>
    </source>
</evidence>
<gene>
    <name evidence="1" type="ORF">ACFFH7_10450</name>
</gene>
<proteinExistence type="predicted"/>
<keyword evidence="2" id="KW-1185">Reference proteome</keyword>
<organism evidence="1 2">
    <name type="scientific">Kutzneria chonburiensis</name>
    <dbReference type="NCBI Taxonomy" id="1483604"/>
    <lineage>
        <taxon>Bacteria</taxon>
        <taxon>Bacillati</taxon>
        <taxon>Actinomycetota</taxon>
        <taxon>Actinomycetes</taxon>
        <taxon>Pseudonocardiales</taxon>
        <taxon>Pseudonocardiaceae</taxon>
        <taxon>Kutzneria</taxon>
    </lineage>
</organism>
<dbReference type="Proteomes" id="UP001589810">
    <property type="component" value="Unassembled WGS sequence"/>
</dbReference>
<name>A0ABV6MP65_9PSEU</name>
<evidence type="ECO:0000313" key="1">
    <source>
        <dbReference type="EMBL" id="MFC0541902.1"/>
    </source>
</evidence>
<protein>
    <submittedName>
        <fullName evidence="1">Uncharacterized protein</fullName>
    </submittedName>
</protein>
<accession>A0ABV6MP65</accession>
<sequence length="76" mass="8332">MVEQFNRTLATMHAWLDVDGHRHEQVNAYVGILLTMGDIAGARRLLAEDNVPASRLGLAEQARSPCAPASSTTRWS</sequence>